<dbReference type="PANTHER" id="PTHR18964:SF173">
    <property type="entry name" value="GLUCOKINASE"/>
    <property type="match status" value="1"/>
</dbReference>
<name>D7BLL9_ARCHD</name>
<dbReference type="eggNOG" id="COG1846">
    <property type="taxonomic scope" value="Bacteria"/>
</dbReference>
<dbReference type="RefSeq" id="WP_013169316.1">
    <property type="nucleotide sequence ID" value="NC_014218.1"/>
</dbReference>
<dbReference type="InterPro" id="IPR036390">
    <property type="entry name" value="WH_DNA-bd_sf"/>
</dbReference>
<reference evidence="3 4" key="1">
    <citation type="journal article" date="2010" name="Stand. Genomic Sci.">
        <title>Complete genome sequence of Arcanobacterium haemolyticum type strain (11018).</title>
        <authorList>
            <person name="Yasawong M."/>
            <person name="Teshima H."/>
            <person name="Lapidus A."/>
            <person name="Nolan M."/>
            <person name="Lucas S."/>
            <person name="Glavina Del Rio T."/>
            <person name="Tice H."/>
            <person name="Cheng J."/>
            <person name="Bruce D."/>
            <person name="Detter C."/>
            <person name="Tapia R."/>
            <person name="Han C."/>
            <person name="Goodwin L."/>
            <person name="Pitluck S."/>
            <person name="Liolios K."/>
            <person name="Ivanova N."/>
            <person name="Mavromatis K."/>
            <person name="Mikhailova N."/>
            <person name="Pati A."/>
            <person name="Chen A."/>
            <person name="Palaniappan K."/>
            <person name="Land M."/>
            <person name="Hauser L."/>
            <person name="Chang Y."/>
            <person name="Jeffries C."/>
            <person name="Rohde M."/>
            <person name="Sikorski J."/>
            <person name="Pukall R."/>
            <person name="Goker M."/>
            <person name="Woyke T."/>
            <person name="Bristow J."/>
            <person name="Eisen J."/>
            <person name="Markowitz V."/>
            <person name="Hugenholtz P."/>
            <person name="Kyrpides N."/>
            <person name="Klenk H."/>
        </authorList>
    </citation>
    <scope>NUCLEOTIDE SEQUENCE [LARGE SCALE GENOMIC DNA]</scope>
    <source>
        <strain evidence="4">ATCC 9345 / DSM 20595 / CCUG 17215 / LMG 16163 / NBRC 15585 / NCTC 8452 / 11018</strain>
    </source>
</reference>
<organism evidence="3 4">
    <name type="scientific">Arcanobacterium haemolyticum (strain ATCC 9345 / DSM 20595 / CCM 5947 / CCUG 17215 / LMG 16163 / NBRC 15585 / NCTC 8452 / 11018)</name>
    <dbReference type="NCBI Taxonomy" id="644284"/>
    <lineage>
        <taxon>Bacteria</taxon>
        <taxon>Bacillati</taxon>
        <taxon>Actinomycetota</taxon>
        <taxon>Actinomycetes</taxon>
        <taxon>Actinomycetales</taxon>
        <taxon>Actinomycetaceae</taxon>
        <taxon>Arcanobacterium</taxon>
    </lineage>
</organism>
<sequence>METITLNSIAAPSSSSLTDARSNDSILLAELSHGPQSRTDLAQKTGLPRSTVHACIRRLIANNEVEEFQLASSTGGRRAALIRISPLRDIADVVELGSHHARLGIVDLFGNVRATTNIPLNIADGPEATITTLYNGWAQLHKEHPTIPQASVIGAAVPGPVNAQGHVISAARMPGWNNTNLATLLADATGRPVVVENDARAAAVGEWAKRGETTESAIYIKAGAGIGASWIADGIVFRGHQGFAGELTHTRVETLNPILCSCGNTGCLETVASGAAMLRHLASIGSPITTTAELIEAAQTGDYTVAPLVRNAGAHIGEALSGLVNFLNPQHIIIGGSLSQTRTLIAGIRSELYQRCLPLSTANLTVDTAISGPDAPLIGLAILARQKTM</sequence>
<dbReference type="InterPro" id="IPR005471">
    <property type="entry name" value="Tscrpt_reg_IclR_N"/>
</dbReference>
<protein>
    <submittedName>
        <fullName evidence="3">ROK family protein</fullName>
    </submittedName>
</protein>
<dbReference type="InterPro" id="IPR011991">
    <property type="entry name" value="ArsR-like_HTH"/>
</dbReference>
<dbReference type="Gene3D" id="3.30.420.40">
    <property type="match status" value="2"/>
</dbReference>
<evidence type="ECO:0000313" key="4">
    <source>
        <dbReference type="Proteomes" id="UP000000376"/>
    </source>
</evidence>
<dbReference type="CDD" id="cd00090">
    <property type="entry name" value="HTH_ARSR"/>
    <property type="match status" value="1"/>
</dbReference>
<dbReference type="OrthoDB" id="9810372at2"/>
<dbReference type="eggNOG" id="COG1940">
    <property type="taxonomic scope" value="Bacteria"/>
</dbReference>
<dbReference type="PANTHER" id="PTHR18964">
    <property type="entry name" value="ROK (REPRESSOR, ORF, KINASE) FAMILY"/>
    <property type="match status" value="1"/>
</dbReference>
<dbReference type="InterPro" id="IPR000600">
    <property type="entry name" value="ROK"/>
</dbReference>
<dbReference type="InterPro" id="IPR036388">
    <property type="entry name" value="WH-like_DNA-bd_sf"/>
</dbReference>
<dbReference type="AlphaFoldDB" id="D7BLL9"/>
<dbReference type="SUPFAM" id="SSF46785">
    <property type="entry name" value="Winged helix' DNA-binding domain"/>
    <property type="match status" value="1"/>
</dbReference>
<evidence type="ECO:0000256" key="1">
    <source>
        <dbReference type="ARBA" id="ARBA00006479"/>
    </source>
</evidence>
<dbReference type="Pfam" id="PF09339">
    <property type="entry name" value="HTH_IclR"/>
    <property type="match status" value="1"/>
</dbReference>
<dbReference type="STRING" id="644284.Arch_0051"/>
<gene>
    <name evidence="3" type="ordered locus">Arch_0051</name>
</gene>
<accession>D7BLL9</accession>
<dbReference type="GO" id="GO:0003677">
    <property type="term" value="F:DNA binding"/>
    <property type="evidence" value="ECO:0007669"/>
    <property type="project" value="InterPro"/>
</dbReference>
<dbReference type="Pfam" id="PF00480">
    <property type="entry name" value="ROK"/>
    <property type="match status" value="1"/>
</dbReference>
<dbReference type="Proteomes" id="UP000000376">
    <property type="component" value="Chromosome"/>
</dbReference>
<keyword evidence="4" id="KW-1185">Reference proteome</keyword>
<feature type="domain" description="HTH iclR-type" evidence="2">
    <location>
        <begin position="34"/>
        <end position="61"/>
    </location>
</feature>
<evidence type="ECO:0000259" key="2">
    <source>
        <dbReference type="Pfam" id="PF09339"/>
    </source>
</evidence>
<evidence type="ECO:0000313" key="3">
    <source>
        <dbReference type="EMBL" id="ADH91818.1"/>
    </source>
</evidence>
<dbReference type="KEGG" id="ahe:Arch_0051"/>
<dbReference type="EMBL" id="CP002045">
    <property type="protein sequence ID" value="ADH91818.1"/>
    <property type="molecule type" value="Genomic_DNA"/>
</dbReference>
<comment type="similarity">
    <text evidence="1">Belongs to the ROK (NagC/XylR) family.</text>
</comment>
<dbReference type="Gene3D" id="1.10.10.10">
    <property type="entry name" value="Winged helix-like DNA-binding domain superfamily/Winged helix DNA-binding domain"/>
    <property type="match status" value="1"/>
</dbReference>
<dbReference type="SUPFAM" id="SSF53067">
    <property type="entry name" value="Actin-like ATPase domain"/>
    <property type="match status" value="1"/>
</dbReference>
<dbReference type="InterPro" id="IPR043129">
    <property type="entry name" value="ATPase_NBD"/>
</dbReference>
<dbReference type="HOGENOM" id="CLU_036604_13_3_11"/>
<proteinExistence type="inferred from homology"/>
<dbReference type="GO" id="GO:0006355">
    <property type="term" value="P:regulation of DNA-templated transcription"/>
    <property type="evidence" value="ECO:0007669"/>
    <property type="project" value="InterPro"/>
</dbReference>